<feature type="compositionally biased region" description="Low complexity" evidence="3">
    <location>
        <begin position="90"/>
        <end position="99"/>
    </location>
</feature>
<comment type="caution">
    <text evidence="5">The sequence shown here is derived from an EMBL/GenBank/DDBJ whole genome shotgun (WGS) entry which is preliminary data.</text>
</comment>
<evidence type="ECO:0000259" key="4">
    <source>
        <dbReference type="PROSITE" id="PS50048"/>
    </source>
</evidence>
<gene>
    <name evidence="5" type="ORF">D6D01_10375</name>
</gene>
<feature type="region of interest" description="Disordered" evidence="3">
    <location>
        <begin position="90"/>
        <end position="109"/>
    </location>
</feature>
<dbReference type="GO" id="GO:0008270">
    <property type="term" value="F:zinc ion binding"/>
    <property type="evidence" value="ECO:0007669"/>
    <property type="project" value="InterPro"/>
</dbReference>
<dbReference type="Pfam" id="PF04082">
    <property type="entry name" value="Fungal_trans"/>
    <property type="match status" value="1"/>
</dbReference>
<dbReference type="InterPro" id="IPR050987">
    <property type="entry name" value="AtrR-like"/>
</dbReference>
<keyword evidence="2" id="KW-0539">Nucleus</keyword>
<dbReference type="GO" id="GO:0006351">
    <property type="term" value="P:DNA-templated transcription"/>
    <property type="evidence" value="ECO:0007669"/>
    <property type="project" value="InterPro"/>
</dbReference>
<dbReference type="PROSITE" id="PS00463">
    <property type="entry name" value="ZN2_CY6_FUNGAL_1"/>
    <property type="match status" value="1"/>
</dbReference>
<proteinExistence type="predicted"/>
<dbReference type="GO" id="GO:0000981">
    <property type="term" value="F:DNA-binding transcription factor activity, RNA polymerase II-specific"/>
    <property type="evidence" value="ECO:0007669"/>
    <property type="project" value="InterPro"/>
</dbReference>
<evidence type="ECO:0000313" key="5">
    <source>
        <dbReference type="EMBL" id="THY01287.1"/>
    </source>
</evidence>
<keyword evidence="1" id="KW-0479">Metal-binding</keyword>
<evidence type="ECO:0000256" key="2">
    <source>
        <dbReference type="ARBA" id="ARBA00023242"/>
    </source>
</evidence>
<evidence type="ECO:0000256" key="1">
    <source>
        <dbReference type="ARBA" id="ARBA00022723"/>
    </source>
</evidence>
<dbReference type="CDD" id="cd12148">
    <property type="entry name" value="fungal_TF_MHR"/>
    <property type="match status" value="1"/>
</dbReference>
<dbReference type="EMBL" id="QZBD01001001">
    <property type="protein sequence ID" value="THY01287.1"/>
    <property type="molecule type" value="Genomic_DNA"/>
</dbReference>
<dbReference type="SUPFAM" id="SSF57701">
    <property type="entry name" value="Zn2/Cys6 DNA-binding domain"/>
    <property type="match status" value="1"/>
</dbReference>
<dbReference type="InterPro" id="IPR007219">
    <property type="entry name" value="XnlR_reg_dom"/>
</dbReference>
<dbReference type="PANTHER" id="PTHR46910:SF1">
    <property type="entry name" value="MISCELLANEOUS ZN(II)2CYS6 TRANSCRIPTION FACTOR (EUROFUNG)-RELATED"/>
    <property type="match status" value="1"/>
</dbReference>
<dbReference type="PROSITE" id="PS50048">
    <property type="entry name" value="ZN2_CY6_FUNGAL_2"/>
    <property type="match status" value="1"/>
</dbReference>
<dbReference type="InterPro" id="IPR036864">
    <property type="entry name" value="Zn2-C6_fun-type_DNA-bd_sf"/>
</dbReference>
<evidence type="ECO:0000256" key="3">
    <source>
        <dbReference type="SAM" id="MobiDB-lite"/>
    </source>
</evidence>
<organism evidence="5 6">
    <name type="scientific">Aureobasidium pullulans</name>
    <name type="common">Black yeast</name>
    <name type="synonym">Pullularia pullulans</name>
    <dbReference type="NCBI Taxonomy" id="5580"/>
    <lineage>
        <taxon>Eukaryota</taxon>
        <taxon>Fungi</taxon>
        <taxon>Dikarya</taxon>
        <taxon>Ascomycota</taxon>
        <taxon>Pezizomycotina</taxon>
        <taxon>Dothideomycetes</taxon>
        <taxon>Dothideomycetidae</taxon>
        <taxon>Dothideales</taxon>
        <taxon>Saccotheciaceae</taxon>
        <taxon>Aureobasidium</taxon>
    </lineage>
</organism>
<feature type="compositionally biased region" description="Polar residues" evidence="3">
    <location>
        <begin position="1"/>
        <end position="12"/>
    </location>
</feature>
<dbReference type="CDD" id="cd00067">
    <property type="entry name" value="GAL4"/>
    <property type="match status" value="1"/>
</dbReference>
<evidence type="ECO:0000313" key="6">
    <source>
        <dbReference type="Proteomes" id="UP000306584"/>
    </source>
</evidence>
<dbReference type="PANTHER" id="PTHR46910">
    <property type="entry name" value="TRANSCRIPTION FACTOR PDR1"/>
    <property type="match status" value="1"/>
</dbReference>
<protein>
    <recommendedName>
        <fullName evidence="4">Zn(2)-C6 fungal-type domain-containing protein</fullName>
    </recommendedName>
</protein>
<accession>A0A4S9JGL8</accession>
<dbReference type="Gene3D" id="4.10.240.10">
    <property type="entry name" value="Zn(2)-C6 fungal-type DNA-binding domain"/>
    <property type="match status" value="1"/>
</dbReference>
<dbReference type="Proteomes" id="UP000306584">
    <property type="component" value="Unassembled WGS sequence"/>
</dbReference>
<dbReference type="SMART" id="SM00906">
    <property type="entry name" value="Fungal_trans"/>
    <property type="match status" value="1"/>
</dbReference>
<feature type="compositionally biased region" description="Polar residues" evidence="3">
    <location>
        <begin position="100"/>
        <end position="109"/>
    </location>
</feature>
<name>A0A4S9JGL8_AURPU</name>
<reference evidence="5 6" key="1">
    <citation type="submission" date="2018-10" db="EMBL/GenBank/DDBJ databases">
        <title>Fifty Aureobasidium pullulans genomes reveal a recombining polyextremotolerant generalist.</title>
        <authorList>
            <person name="Gostincar C."/>
            <person name="Turk M."/>
            <person name="Zajc J."/>
            <person name="Gunde-Cimerman N."/>
        </authorList>
    </citation>
    <scope>NUCLEOTIDE SEQUENCE [LARGE SCALE GENOMIC DNA]</scope>
    <source>
        <strain evidence="5 6">EXF-6604</strain>
    </source>
</reference>
<feature type="domain" description="Zn(2)-C6 fungal-type" evidence="4">
    <location>
        <begin position="26"/>
        <end position="58"/>
    </location>
</feature>
<dbReference type="InterPro" id="IPR001138">
    <property type="entry name" value="Zn2Cys6_DnaBD"/>
</dbReference>
<dbReference type="GO" id="GO:0003677">
    <property type="term" value="F:DNA binding"/>
    <property type="evidence" value="ECO:0007669"/>
    <property type="project" value="InterPro"/>
</dbReference>
<dbReference type="Pfam" id="PF00172">
    <property type="entry name" value="Zn_clus"/>
    <property type="match status" value="1"/>
</dbReference>
<dbReference type="SMART" id="SM00066">
    <property type="entry name" value="GAL4"/>
    <property type="match status" value="1"/>
</dbReference>
<sequence>MTTNGRIGHSQSPKPPTSKRRKIAIACEPCRKRKVRCDGKQPTCSPCMTSRKTYTCIYEDRPQATQQRYIEELQSRITDLGGHVNVQEVSASENASSESMQQPDSGQSGIFTATASAHLGPTSNESSPDVAFGESSTATFLQQLSHEAGQKDRPPLFVPNNSNSGPLRLDRPTEESAVLPIRRISDDLINCYWQYMHPLFPILHEPTFTAEYKKSWTSDRPILQATPNFTSAGEIKEALFFSTLNILFALGTRFCSSIPSAKKETTSKRFYRRARLNFPYDLLDFSSLPVLQMVLLQGVYLQSTTEVSRCWNVIGVALRMAQSLGLHAEGTQGRKKTGLELEMGRRLWWCCIVLDSPDERDLTRVRRLAAATFGWPMMVQGECTIPLPMLSDNALGIEGGNTLSGVDTSSDLCVFRSTCDLFSILGEILSTIYQNNGALLHFVTYNGVEWEVRCISNLNTSIYSLVHRRNRTSNSKRGIGHHIYKPTSHILQVSFMPSKVCFARLWANRVVDSYTPKSFFFVQYSYYMWKTPTYCKKATHLRILTFSRMPSTSVPEPACG</sequence>
<dbReference type="AlphaFoldDB" id="A0A4S9JGL8"/>
<feature type="region of interest" description="Disordered" evidence="3">
    <location>
        <begin position="1"/>
        <end position="20"/>
    </location>
</feature>